<name>A0A2M8F212_9BACT</name>
<organism evidence="2 3">
    <name type="scientific">Candidatus Roizmanbacteria bacterium CG_4_9_14_0_2_um_filter_39_13</name>
    <dbReference type="NCBI Taxonomy" id="1974839"/>
    <lineage>
        <taxon>Bacteria</taxon>
        <taxon>Candidatus Roizmaniibacteriota</taxon>
    </lineage>
</organism>
<evidence type="ECO:0000313" key="2">
    <source>
        <dbReference type="EMBL" id="PJC33310.1"/>
    </source>
</evidence>
<dbReference type="AlphaFoldDB" id="A0A2M8F212"/>
<protein>
    <submittedName>
        <fullName evidence="2">Uncharacterized protein</fullName>
    </submittedName>
</protein>
<dbReference type="Proteomes" id="UP000231383">
    <property type="component" value="Unassembled WGS sequence"/>
</dbReference>
<evidence type="ECO:0000256" key="1">
    <source>
        <dbReference type="SAM" id="MobiDB-lite"/>
    </source>
</evidence>
<dbReference type="EMBL" id="PFSC01000045">
    <property type="protein sequence ID" value="PJC33310.1"/>
    <property type="molecule type" value="Genomic_DNA"/>
</dbReference>
<comment type="caution">
    <text evidence="2">The sequence shown here is derived from an EMBL/GenBank/DDBJ whole genome shotgun (WGS) entry which is preliminary data.</text>
</comment>
<gene>
    <name evidence="2" type="ORF">CO051_01695</name>
</gene>
<feature type="region of interest" description="Disordered" evidence="1">
    <location>
        <begin position="178"/>
        <end position="199"/>
    </location>
</feature>
<evidence type="ECO:0000313" key="3">
    <source>
        <dbReference type="Proteomes" id="UP000231383"/>
    </source>
</evidence>
<feature type="region of interest" description="Disordered" evidence="1">
    <location>
        <begin position="93"/>
        <end position="113"/>
    </location>
</feature>
<feature type="compositionally biased region" description="Basic and acidic residues" evidence="1">
    <location>
        <begin position="178"/>
        <end position="194"/>
    </location>
</feature>
<sequence>MTNQNDGKVPFTSSKSDIWKAYKEALSSLEDKNMTSPQTSIQAVTKANTALKGFLSKQKLQIVSQLDSSLSELAGEFDRAEEMLVELKQSAVKRRKQLEEESTQIQKQKTREQEEYTYEFNRRKQRQEAELHEQKNTADAEITLGKTELKKQQGELADLRKQVEMFDTRLTTEVKKAKEETEKELKNQHEHEKALSSQKYESQQILLQQKIDSLMEIVKSQQQEVGRLNKILIDANAQVTSIAEKAVSQKYITQPSATERNSNV</sequence>
<reference evidence="3" key="1">
    <citation type="submission" date="2017-09" db="EMBL/GenBank/DDBJ databases">
        <title>Depth-based differentiation of microbial function through sediment-hosted aquifers and enrichment of novel symbionts in the deep terrestrial subsurface.</title>
        <authorList>
            <person name="Probst A.J."/>
            <person name="Ladd B."/>
            <person name="Jarett J.K."/>
            <person name="Geller-Mcgrath D.E."/>
            <person name="Sieber C.M.K."/>
            <person name="Emerson J.B."/>
            <person name="Anantharaman K."/>
            <person name="Thomas B.C."/>
            <person name="Malmstrom R."/>
            <person name="Stieglmeier M."/>
            <person name="Klingl A."/>
            <person name="Woyke T."/>
            <person name="Ryan C.M."/>
            <person name="Banfield J.F."/>
        </authorList>
    </citation>
    <scope>NUCLEOTIDE SEQUENCE [LARGE SCALE GENOMIC DNA]</scope>
</reference>
<proteinExistence type="predicted"/>
<accession>A0A2M8F212</accession>